<keyword evidence="2" id="KW-1185">Reference proteome</keyword>
<dbReference type="Proteomes" id="UP000675554">
    <property type="component" value="Unassembled WGS sequence"/>
</dbReference>
<sequence length="108" mass="12421">PKTSVDPDPERSAWVQPFMRADRVPVLGFPAELWAWAEEFEEREAREHIKGGHPLFETFPDADCTYSLSVWPVHLRSHGPPYPLPEPQTHRVGGLSHPLYVLAEDPWR</sequence>
<proteinExistence type="predicted"/>
<comment type="caution">
    <text evidence="1">The sequence shown here is derived from an EMBL/GenBank/DDBJ whole genome shotgun (WGS) entry which is preliminary data.</text>
</comment>
<evidence type="ECO:0000313" key="2">
    <source>
        <dbReference type="Proteomes" id="UP000675554"/>
    </source>
</evidence>
<gene>
    <name evidence="1" type="ORF">KDA82_10345</name>
</gene>
<evidence type="ECO:0000313" key="1">
    <source>
        <dbReference type="EMBL" id="MBR7673410.1"/>
    </source>
</evidence>
<feature type="non-terminal residue" evidence="1">
    <location>
        <position position="1"/>
    </location>
</feature>
<dbReference type="EMBL" id="JAGSMN010000203">
    <property type="protein sequence ID" value="MBR7673410.1"/>
    <property type="molecule type" value="Genomic_DNA"/>
</dbReference>
<protein>
    <submittedName>
        <fullName evidence="1">Uncharacterized protein</fullName>
    </submittedName>
</protein>
<accession>A0A8T4IPN5</accession>
<name>A0A8T4IPN5_9ACTN</name>
<dbReference type="AlphaFoldDB" id="A0A8T4IPN5"/>
<reference evidence="1" key="1">
    <citation type="submission" date="2021-04" db="EMBL/GenBank/DDBJ databases">
        <title>Sequencing of actinobacteria type strains.</title>
        <authorList>
            <person name="Nguyen G.-S."/>
            <person name="Wentzel A."/>
        </authorList>
    </citation>
    <scope>NUCLEOTIDE SEQUENCE</scope>
    <source>
        <strain evidence="1">DSM 42095</strain>
    </source>
</reference>
<organism evidence="1 2">
    <name type="scientific">Streptomyces daliensis</name>
    <dbReference type="NCBI Taxonomy" id="299421"/>
    <lineage>
        <taxon>Bacteria</taxon>
        <taxon>Bacillati</taxon>
        <taxon>Actinomycetota</taxon>
        <taxon>Actinomycetes</taxon>
        <taxon>Kitasatosporales</taxon>
        <taxon>Streptomycetaceae</taxon>
        <taxon>Streptomyces</taxon>
    </lineage>
</organism>